<evidence type="ECO:0000313" key="1">
    <source>
        <dbReference type="EMBL" id="CAE7000371.1"/>
    </source>
</evidence>
<accession>A0A6S6VUZ6</accession>
<proteinExistence type="predicted"/>
<sequence length="234" mass="25736">MDIVRKSHIDIDTRPCPTVGVSSYRTASDNPFNAPVDGMFVSVIDSKTGSQTGTTTSNADRIMLSLAVASFQTTYSSTSTPSVPSTMAENATTKATLAAGEILAIVLSSFIAIVLPMMLVVQCLRRLRQTKRETKKDNMILREVMSSRAISEDAWEVGLDRLQEASSRKLAHKEAAMQWTDHLGQPESDTKTMREQCNMEHRVVKSLFEEESRVRGVGRDKNLPAVPKDKAMAA</sequence>
<reference evidence="1" key="1">
    <citation type="submission" date="2021-02" db="EMBL/GenBank/DDBJ databases">
        <authorList>
            <person name="Syme A R."/>
            <person name="Syme A R."/>
            <person name="Moolhuijzen P."/>
        </authorList>
    </citation>
    <scope>NUCLEOTIDE SEQUENCE</scope>
    <source>
        <strain evidence="1">W1-1</strain>
    </source>
</reference>
<dbReference type="Proteomes" id="UP000472372">
    <property type="component" value="Chromosome 1"/>
</dbReference>
<organism evidence="1 2">
    <name type="scientific">Pyrenophora teres f. teres</name>
    <dbReference type="NCBI Taxonomy" id="97479"/>
    <lineage>
        <taxon>Eukaryota</taxon>
        <taxon>Fungi</taxon>
        <taxon>Dikarya</taxon>
        <taxon>Ascomycota</taxon>
        <taxon>Pezizomycotina</taxon>
        <taxon>Dothideomycetes</taxon>
        <taxon>Pleosporomycetidae</taxon>
        <taxon>Pleosporales</taxon>
        <taxon>Pleosporineae</taxon>
        <taxon>Pleosporaceae</taxon>
        <taxon>Pyrenophora</taxon>
    </lineage>
</organism>
<protein>
    <submittedName>
        <fullName evidence="1">Uncharacterized protein</fullName>
    </submittedName>
</protein>
<dbReference type="EMBL" id="HG992977">
    <property type="protein sequence ID" value="CAE7000371.1"/>
    <property type="molecule type" value="Genomic_DNA"/>
</dbReference>
<evidence type="ECO:0000313" key="2">
    <source>
        <dbReference type="Proteomes" id="UP000472372"/>
    </source>
</evidence>
<name>A0A6S6VUZ6_9PLEO</name>
<dbReference type="AlphaFoldDB" id="A0A6S6VUZ6"/>
<gene>
    <name evidence="1" type="ORF">PTTW11_01066</name>
</gene>